<reference evidence="2 3" key="1">
    <citation type="journal article" date="2015" name="Fungal Genet. Biol.">
        <title>Evolution of novel wood decay mechanisms in Agaricales revealed by the genome sequences of Fistulina hepatica and Cylindrobasidium torrendii.</title>
        <authorList>
            <person name="Floudas D."/>
            <person name="Held B.W."/>
            <person name="Riley R."/>
            <person name="Nagy L.G."/>
            <person name="Koehler G."/>
            <person name="Ransdell A.S."/>
            <person name="Younus H."/>
            <person name="Chow J."/>
            <person name="Chiniquy J."/>
            <person name="Lipzen A."/>
            <person name="Tritt A."/>
            <person name="Sun H."/>
            <person name="Haridas S."/>
            <person name="LaButti K."/>
            <person name="Ohm R.A."/>
            <person name="Kues U."/>
            <person name="Blanchette R.A."/>
            <person name="Grigoriev I.V."/>
            <person name="Minto R.E."/>
            <person name="Hibbett D.S."/>
        </authorList>
    </citation>
    <scope>NUCLEOTIDE SEQUENCE [LARGE SCALE GENOMIC DNA]</scope>
    <source>
        <strain evidence="2 3">FP15055 ss-10</strain>
    </source>
</reference>
<gene>
    <name evidence="2" type="ORF">CYLTODRAFT_443150</name>
</gene>
<accession>A0A0D7BEV7</accession>
<dbReference type="OrthoDB" id="2920796at2759"/>
<name>A0A0D7BEV7_9AGAR</name>
<evidence type="ECO:0000313" key="3">
    <source>
        <dbReference type="Proteomes" id="UP000054007"/>
    </source>
</evidence>
<sequence length="506" mass="56212">MAKLVDLPAELLDIVLSDLAGDGNKMLKRVCLVGNRKLTQIARRLSFRHIRIALKFPLSERHPFYRRFRGILDNPSLCASVRTVQFACEGHQDSIKLSQFLNKNLGRLSNVTHAYLVCNSEDACWLGCISRIILLSLITIPSLRHLSIRGCQCLCDDYFPISSSTAELDTLTLEDVKLESRGSSDGWASILRSVSGVKTLNMKNCRWSTDGDTSGCLSAAIVLKELQMAGATAWSSIRKLHVGCSCEPCQWYCQADARQLAKLCECELPHLEELAVISRSSEVFACTTTTMQDIGNAFGASLKRLWLSFPQCQCFTPNELLNAAPKFRELEELAIQDQGTNTAYASAFSQFQFLTNIHFLPPMRNPPRRLTAKNARDMAAVLVKNNAVLQNISWQSSDITIQIREGDPVIYDDAPPPPVLRNSVCIKKESSDNGLEEPQAEVEGAAQASGSAQPVNRDVKEEDVEAEDGKDMLLKRSITSHSYCLPAWLDAEWLQYETRELLAPGP</sequence>
<evidence type="ECO:0000313" key="2">
    <source>
        <dbReference type="EMBL" id="KIY68705.1"/>
    </source>
</evidence>
<dbReference type="InterPro" id="IPR032675">
    <property type="entry name" value="LRR_dom_sf"/>
</dbReference>
<dbReference type="AlphaFoldDB" id="A0A0D7BEV7"/>
<dbReference type="Gene3D" id="3.80.10.10">
    <property type="entry name" value="Ribonuclease Inhibitor"/>
    <property type="match status" value="1"/>
</dbReference>
<dbReference type="Proteomes" id="UP000054007">
    <property type="component" value="Unassembled WGS sequence"/>
</dbReference>
<dbReference type="EMBL" id="KN880497">
    <property type="protein sequence ID" value="KIY68705.1"/>
    <property type="molecule type" value="Genomic_DNA"/>
</dbReference>
<proteinExistence type="predicted"/>
<feature type="region of interest" description="Disordered" evidence="1">
    <location>
        <begin position="430"/>
        <end position="471"/>
    </location>
</feature>
<keyword evidence="3" id="KW-1185">Reference proteome</keyword>
<evidence type="ECO:0008006" key="4">
    <source>
        <dbReference type="Google" id="ProtNLM"/>
    </source>
</evidence>
<organism evidence="2 3">
    <name type="scientific">Cylindrobasidium torrendii FP15055 ss-10</name>
    <dbReference type="NCBI Taxonomy" id="1314674"/>
    <lineage>
        <taxon>Eukaryota</taxon>
        <taxon>Fungi</taxon>
        <taxon>Dikarya</taxon>
        <taxon>Basidiomycota</taxon>
        <taxon>Agaricomycotina</taxon>
        <taxon>Agaricomycetes</taxon>
        <taxon>Agaricomycetidae</taxon>
        <taxon>Agaricales</taxon>
        <taxon>Marasmiineae</taxon>
        <taxon>Physalacriaceae</taxon>
        <taxon>Cylindrobasidium</taxon>
    </lineage>
</organism>
<protein>
    <recommendedName>
        <fullName evidence="4">F-box domain-containing protein</fullName>
    </recommendedName>
</protein>
<evidence type="ECO:0000256" key="1">
    <source>
        <dbReference type="SAM" id="MobiDB-lite"/>
    </source>
</evidence>
<dbReference type="SUPFAM" id="SSF52047">
    <property type="entry name" value="RNI-like"/>
    <property type="match status" value="1"/>
</dbReference>